<reference evidence="3 4" key="1">
    <citation type="submission" date="2024-03" db="EMBL/GenBank/DDBJ databases">
        <title>The Acrasis kona genome and developmental transcriptomes reveal deep origins of eukaryotic multicellular pathways.</title>
        <authorList>
            <person name="Sheikh S."/>
            <person name="Fu C.-J."/>
            <person name="Brown M.W."/>
            <person name="Baldauf S.L."/>
        </authorList>
    </citation>
    <scope>NUCLEOTIDE SEQUENCE [LARGE SCALE GENOMIC DNA]</scope>
    <source>
        <strain evidence="3 4">ATCC MYA-3509</strain>
    </source>
</reference>
<feature type="domain" description="GmrSD restriction endonucleases N-terminal" evidence="2">
    <location>
        <begin position="36"/>
        <end position="262"/>
    </location>
</feature>
<dbReference type="PANTHER" id="PTHR35149">
    <property type="entry name" value="SLL5132 PROTEIN"/>
    <property type="match status" value="1"/>
</dbReference>
<evidence type="ECO:0000256" key="1">
    <source>
        <dbReference type="SAM" id="MobiDB-lite"/>
    </source>
</evidence>
<dbReference type="Pfam" id="PF03235">
    <property type="entry name" value="GmrSD_N"/>
    <property type="match status" value="1"/>
</dbReference>
<gene>
    <name evidence="3" type="ORF">AKO1_003278</name>
</gene>
<dbReference type="Proteomes" id="UP001431209">
    <property type="component" value="Unassembled WGS sequence"/>
</dbReference>
<comment type="caution">
    <text evidence="3">The sequence shown here is derived from an EMBL/GenBank/DDBJ whole genome shotgun (WGS) entry which is preliminary data.</text>
</comment>
<feature type="region of interest" description="Disordered" evidence="1">
    <location>
        <begin position="1"/>
        <end position="20"/>
    </location>
</feature>
<dbReference type="AlphaFoldDB" id="A0AAW2Z8S0"/>
<evidence type="ECO:0000313" key="4">
    <source>
        <dbReference type="Proteomes" id="UP001431209"/>
    </source>
</evidence>
<organism evidence="3 4">
    <name type="scientific">Acrasis kona</name>
    <dbReference type="NCBI Taxonomy" id="1008807"/>
    <lineage>
        <taxon>Eukaryota</taxon>
        <taxon>Discoba</taxon>
        <taxon>Heterolobosea</taxon>
        <taxon>Tetramitia</taxon>
        <taxon>Eutetramitia</taxon>
        <taxon>Acrasidae</taxon>
        <taxon>Acrasis</taxon>
    </lineage>
</organism>
<evidence type="ECO:0000259" key="2">
    <source>
        <dbReference type="Pfam" id="PF03235"/>
    </source>
</evidence>
<evidence type="ECO:0000313" key="3">
    <source>
        <dbReference type="EMBL" id="KAL0485734.1"/>
    </source>
</evidence>
<proteinExistence type="predicted"/>
<accession>A0AAW2Z8S0</accession>
<dbReference type="InterPro" id="IPR004919">
    <property type="entry name" value="GmrSD_N"/>
</dbReference>
<keyword evidence="4" id="KW-1185">Reference proteome</keyword>
<dbReference type="EMBL" id="JAOPGA020001160">
    <property type="protein sequence ID" value="KAL0485734.1"/>
    <property type="molecule type" value="Genomic_DNA"/>
</dbReference>
<protein>
    <submittedName>
        <fullName evidence="3">DBP3</fullName>
    </submittedName>
</protein>
<name>A0AAW2Z8S0_9EUKA</name>
<dbReference type="PANTHER" id="PTHR35149:SF2">
    <property type="entry name" value="DUF262 DOMAIN-CONTAINING PROTEIN"/>
    <property type="match status" value="1"/>
</dbReference>
<sequence length="617" mass="71314">MSEAKSNKRKRSEGESHSADYEPNLKADSLKIVDILSSKYFLHTNNYQRPYEWLANDVSMLMNDLKQAKENGVLWYFLSTIVLSLDRDKSNKHYIVDGQQRLTTLTILMAVSRHFLPTGEKHFLDGVIKGTDNILTKQKGHFHLNLFHEAKFFQEYVQESDGIEKCLEIDDERYQSLTATQQRIVTCVREIKRCLPKTKRVPKSKIEPDIKEIKDLVSYVLTNCHIVVIEVKDSESQALRIFRTLNARGREISQMDAVKVEFLQRISEEDGQRIDQVGREWESMLVHLGEERFSDLFKMLYCLHTNNTSPSSQSKLDSAHEKMKAVDFFDGRMVPLYKTMLAIINNNVADDGDDDESMDLNRDAHVHDQSDLSDVVVSLEYLKILPNEDWKIVAIPVLAKYKYGDAYTGCNKSCTAQHVKNILKALLNRYAWMWMDHDDGKSDIKQRNKLKKALMELLPESKWEEIIKLLKDFKDKQSVIDKLSKTKRVEKFDRLNRFLLLRVNEEMLVESGKTRLNLGDQFASTLICHPLSNDTSKRGLDVHSRIGFLSLNTSGAVMNGNDKKLFKSDYRLPISDGLTKINIDGIAVRHIDIMKRIAHCFDLPIAKWDSKWKKMSQ</sequence>